<evidence type="ECO:0000256" key="6">
    <source>
        <dbReference type="ARBA" id="ARBA00023125"/>
    </source>
</evidence>
<dbReference type="Gene3D" id="4.10.1000.10">
    <property type="entry name" value="Zinc finger, CCCH-type"/>
    <property type="match status" value="1"/>
</dbReference>
<dbReference type="InterPro" id="IPR041367">
    <property type="entry name" value="Znf-CCCH_4"/>
</dbReference>
<dbReference type="SMART" id="SM00320">
    <property type="entry name" value="WD40"/>
    <property type="match status" value="5"/>
</dbReference>
<name>A0AAE2BZK2_9LAMI</name>
<dbReference type="PANTHER" id="PTHR44489">
    <property type="match status" value="1"/>
</dbReference>
<dbReference type="PROSITE" id="PS50294">
    <property type="entry name" value="WD_REPEATS_REGION"/>
    <property type="match status" value="2"/>
</dbReference>
<keyword evidence="6" id="KW-0238">DNA-binding</keyword>
<feature type="zinc finger region" description="C3H1-type" evidence="8">
    <location>
        <begin position="27"/>
        <end position="53"/>
    </location>
</feature>
<dbReference type="SUPFAM" id="SSF90229">
    <property type="entry name" value="CCCH zinc finger"/>
    <property type="match status" value="1"/>
</dbReference>
<gene>
    <name evidence="11" type="ORF">Sango_0724800</name>
</gene>
<evidence type="ECO:0000256" key="1">
    <source>
        <dbReference type="ARBA" id="ARBA00022574"/>
    </source>
</evidence>
<evidence type="ECO:0000256" key="7">
    <source>
        <dbReference type="PROSITE-ProRule" id="PRU00221"/>
    </source>
</evidence>
<keyword evidence="3" id="KW-0677">Repeat</keyword>
<sequence>MDVDGGRRVFHRIGPSSSTGNGNNNSNKQQKVCFHWRQGKCTRFPCPFLHSELPAVGNGKRAHQGFGAEDNLRGGGGGFRRSGNNYFNKNNTWERVKSQQSAGSNMSVVKKIEKLCNHWVQGSCKFGDNCKYLHQWSTGDCFTLLAPLEGHQQVVTGIALPSGSDKLYTGSQDETVRVWDCQSGQLAGLVNLGGAVGCMLSEGPWVFVGLTNLVKAWNVEISADLSLSGPVGQVYSLVVGSDLLFAGTQEGTILAWRFNAATNCFDPAASLKGHTLAVVTLVVGGNRMYSGSMDHSIRVWSLETLQCIQTLAGHTDVVMSVLCWDQFLLSASLDKTVKVWVATETGNLEATYTHTEEHGLITLCGMHDSEAKPVLLCSCNDNSIRVYDLPSFSERGRIFGKKEVRSIQIGPGGLFFTGDGSGQVRRNYYRLKTGFKGFFNLLLGDPNLWVVNSFTSVFQLLRNSKQSDHVFLSPGYTYHIFLPEFSSLSI</sequence>
<dbReference type="SUPFAM" id="SSF50978">
    <property type="entry name" value="WD40 repeat-like"/>
    <property type="match status" value="1"/>
</dbReference>
<evidence type="ECO:0000313" key="11">
    <source>
        <dbReference type="EMBL" id="KAK4403562.1"/>
    </source>
</evidence>
<dbReference type="FunFam" id="2.130.10.10:FF:000869">
    <property type="entry name" value="Zinc finger CCCH domain-containing protein 48"/>
    <property type="match status" value="1"/>
</dbReference>
<accession>A0AAE2BZK2</accession>
<keyword evidence="2 8" id="KW-0479">Metal-binding</keyword>
<dbReference type="EMBL" id="JACGWL010000004">
    <property type="protein sequence ID" value="KAK4403562.1"/>
    <property type="molecule type" value="Genomic_DNA"/>
</dbReference>
<comment type="caution">
    <text evidence="11">The sequence shown here is derived from an EMBL/GenBank/DDBJ whole genome shotgun (WGS) entry which is preliminary data.</text>
</comment>
<feature type="repeat" description="WD" evidence="7">
    <location>
        <begin position="148"/>
        <end position="189"/>
    </location>
</feature>
<keyword evidence="1 7" id="KW-0853">WD repeat</keyword>
<dbReference type="PRINTS" id="PR00320">
    <property type="entry name" value="GPROTEINBRPT"/>
</dbReference>
<dbReference type="PANTHER" id="PTHR44489:SF1">
    <property type="entry name" value="ZINC FINGER CCCH DOMAIN-CONTAINING PROTEIN 63"/>
    <property type="match status" value="1"/>
</dbReference>
<dbReference type="GO" id="GO:0003677">
    <property type="term" value="F:DNA binding"/>
    <property type="evidence" value="ECO:0007669"/>
    <property type="project" value="UniProtKB-KW"/>
</dbReference>
<evidence type="ECO:0000256" key="3">
    <source>
        <dbReference type="ARBA" id="ARBA00022737"/>
    </source>
</evidence>
<keyword evidence="5 8" id="KW-0862">Zinc</keyword>
<dbReference type="InterPro" id="IPR036855">
    <property type="entry name" value="Znf_CCCH_sf"/>
</dbReference>
<proteinExistence type="predicted"/>
<feature type="compositionally biased region" description="Low complexity" evidence="9">
    <location>
        <begin position="16"/>
        <end position="27"/>
    </location>
</feature>
<keyword evidence="12" id="KW-1185">Reference proteome</keyword>
<feature type="domain" description="C3H1-type" evidence="10">
    <location>
        <begin position="27"/>
        <end position="53"/>
    </location>
</feature>
<keyword evidence="4 8" id="KW-0863">Zinc-finger</keyword>
<evidence type="ECO:0000256" key="9">
    <source>
        <dbReference type="SAM" id="MobiDB-lite"/>
    </source>
</evidence>
<feature type="repeat" description="WD" evidence="7">
    <location>
        <begin position="311"/>
        <end position="340"/>
    </location>
</feature>
<dbReference type="Proteomes" id="UP001289374">
    <property type="component" value="Unassembled WGS sequence"/>
</dbReference>
<dbReference type="Gene3D" id="2.130.10.10">
    <property type="entry name" value="YVTN repeat-like/Quinoprotein amine dehydrogenase"/>
    <property type="match status" value="2"/>
</dbReference>
<feature type="zinc finger region" description="C3H1-type" evidence="8">
    <location>
        <begin position="110"/>
        <end position="137"/>
    </location>
</feature>
<dbReference type="InterPro" id="IPR001680">
    <property type="entry name" value="WD40_rpt"/>
</dbReference>
<dbReference type="InterPro" id="IPR015943">
    <property type="entry name" value="WD40/YVTN_repeat-like_dom_sf"/>
</dbReference>
<dbReference type="InterPro" id="IPR000571">
    <property type="entry name" value="Znf_CCCH"/>
</dbReference>
<evidence type="ECO:0000256" key="5">
    <source>
        <dbReference type="ARBA" id="ARBA00022833"/>
    </source>
</evidence>
<dbReference type="Gene3D" id="3.30.1370.210">
    <property type="match status" value="1"/>
</dbReference>
<dbReference type="InterPro" id="IPR044715">
    <property type="entry name" value="WDR86-like"/>
</dbReference>
<protein>
    <submittedName>
        <fullName evidence="11">Zinc finger CCCH domain-containing protein 48</fullName>
    </submittedName>
</protein>
<dbReference type="InterPro" id="IPR036322">
    <property type="entry name" value="WD40_repeat_dom_sf"/>
</dbReference>
<dbReference type="SMART" id="SM00356">
    <property type="entry name" value="ZnF_C3H1"/>
    <property type="match status" value="2"/>
</dbReference>
<evidence type="ECO:0000256" key="8">
    <source>
        <dbReference type="PROSITE-ProRule" id="PRU00723"/>
    </source>
</evidence>
<feature type="region of interest" description="Disordered" evidence="9">
    <location>
        <begin position="1"/>
        <end position="27"/>
    </location>
</feature>
<dbReference type="Pfam" id="PF18044">
    <property type="entry name" value="zf-CCCH_4"/>
    <property type="match status" value="1"/>
</dbReference>
<feature type="repeat" description="WD" evidence="7">
    <location>
        <begin position="271"/>
        <end position="310"/>
    </location>
</feature>
<dbReference type="InterPro" id="IPR020472">
    <property type="entry name" value="WD40_PAC1"/>
</dbReference>
<dbReference type="Pfam" id="PF00400">
    <property type="entry name" value="WD40"/>
    <property type="match status" value="3"/>
</dbReference>
<dbReference type="AlphaFoldDB" id="A0AAE2BZK2"/>
<evidence type="ECO:0000256" key="4">
    <source>
        <dbReference type="ARBA" id="ARBA00022771"/>
    </source>
</evidence>
<dbReference type="PROSITE" id="PS50082">
    <property type="entry name" value="WD_REPEATS_2"/>
    <property type="match status" value="3"/>
</dbReference>
<feature type="domain" description="C3H1-type" evidence="10">
    <location>
        <begin position="110"/>
        <end position="137"/>
    </location>
</feature>
<evidence type="ECO:0000256" key="2">
    <source>
        <dbReference type="ARBA" id="ARBA00022723"/>
    </source>
</evidence>
<reference evidence="11" key="2">
    <citation type="journal article" date="2024" name="Plant">
        <title>Genomic evolution and insights into agronomic trait innovations of Sesamum species.</title>
        <authorList>
            <person name="Miao H."/>
            <person name="Wang L."/>
            <person name="Qu L."/>
            <person name="Liu H."/>
            <person name="Sun Y."/>
            <person name="Le M."/>
            <person name="Wang Q."/>
            <person name="Wei S."/>
            <person name="Zheng Y."/>
            <person name="Lin W."/>
            <person name="Duan Y."/>
            <person name="Cao H."/>
            <person name="Xiong S."/>
            <person name="Wang X."/>
            <person name="Wei L."/>
            <person name="Li C."/>
            <person name="Ma Q."/>
            <person name="Ju M."/>
            <person name="Zhao R."/>
            <person name="Li G."/>
            <person name="Mu C."/>
            <person name="Tian Q."/>
            <person name="Mei H."/>
            <person name="Zhang T."/>
            <person name="Gao T."/>
            <person name="Zhang H."/>
        </authorList>
    </citation>
    <scope>NUCLEOTIDE SEQUENCE</scope>
    <source>
        <strain evidence="11">K16</strain>
    </source>
</reference>
<evidence type="ECO:0000313" key="12">
    <source>
        <dbReference type="Proteomes" id="UP001289374"/>
    </source>
</evidence>
<dbReference type="PROSITE" id="PS50103">
    <property type="entry name" value="ZF_C3H1"/>
    <property type="match status" value="2"/>
</dbReference>
<evidence type="ECO:0000259" key="10">
    <source>
        <dbReference type="PROSITE" id="PS50103"/>
    </source>
</evidence>
<organism evidence="11 12">
    <name type="scientific">Sesamum angolense</name>
    <dbReference type="NCBI Taxonomy" id="2727404"/>
    <lineage>
        <taxon>Eukaryota</taxon>
        <taxon>Viridiplantae</taxon>
        <taxon>Streptophyta</taxon>
        <taxon>Embryophyta</taxon>
        <taxon>Tracheophyta</taxon>
        <taxon>Spermatophyta</taxon>
        <taxon>Magnoliopsida</taxon>
        <taxon>eudicotyledons</taxon>
        <taxon>Gunneridae</taxon>
        <taxon>Pentapetalae</taxon>
        <taxon>asterids</taxon>
        <taxon>lamiids</taxon>
        <taxon>Lamiales</taxon>
        <taxon>Pedaliaceae</taxon>
        <taxon>Sesamum</taxon>
    </lineage>
</organism>
<reference evidence="11" key="1">
    <citation type="submission" date="2020-06" db="EMBL/GenBank/DDBJ databases">
        <authorList>
            <person name="Li T."/>
            <person name="Hu X."/>
            <person name="Zhang T."/>
            <person name="Song X."/>
            <person name="Zhang H."/>
            <person name="Dai N."/>
            <person name="Sheng W."/>
            <person name="Hou X."/>
            <person name="Wei L."/>
        </authorList>
    </citation>
    <scope>NUCLEOTIDE SEQUENCE</scope>
    <source>
        <strain evidence="11">K16</strain>
        <tissue evidence="11">Leaf</tissue>
    </source>
</reference>
<dbReference type="GO" id="GO:0008270">
    <property type="term" value="F:zinc ion binding"/>
    <property type="evidence" value="ECO:0007669"/>
    <property type="project" value="UniProtKB-KW"/>
</dbReference>